<name>A0A4P9XZJ7_9FUNG</name>
<dbReference type="EMBL" id="KZ988588">
    <property type="protein sequence ID" value="RKP11903.1"/>
    <property type="molecule type" value="Genomic_DNA"/>
</dbReference>
<evidence type="ECO:0000256" key="2">
    <source>
        <dbReference type="ARBA" id="ARBA00022692"/>
    </source>
</evidence>
<dbReference type="InterPro" id="IPR004342">
    <property type="entry name" value="EXS_C"/>
</dbReference>
<evidence type="ECO:0000313" key="7">
    <source>
        <dbReference type="Proteomes" id="UP000267251"/>
    </source>
</evidence>
<feature type="domain" description="EXS" evidence="5">
    <location>
        <begin position="61"/>
        <end position="239"/>
    </location>
</feature>
<feature type="non-terminal residue" evidence="6">
    <location>
        <position position="239"/>
    </location>
</feature>
<dbReference type="PANTHER" id="PTHR10783">
    <property type="entry name" value="XENOTROPIC AND POLYTROPIC RETROVIRUS RECEPTOR 1-RELATED"/>
    <property type="match status" value="1"/>
</dbReference>
<dbReference type="Pfam" id="PF03124">
    <property type="entry name" value="EXS"/>
    <property type="match status" value="1"/>
</dbReference>
<evidence type="ECO:0000256" key="4">
    <source>
        <dbReference type="ARBA" id="ARBA00023136"/>
    </source>
</evidence>
<dbReference type="PROSITE" id="PS51380">
    <property type="entry name" value="EXS"/>
    <property type="match status" value="1"/>
</dbReference>
<dbReference type="AlphaFoldDB" id="A0A4P9XZJ7"/>
<proteinExistence type="predicted"/>
<accession>A0A4P9XZJ7</accession>
<dbReference type="PANTHER" id="PTHR10783:SF46">
    <property type="entry name" value="PROTEIN ERD1 HOMOLOG 2"/>
    <property type="match status" value="1"/>
</dbReference>
<dbReference type="GO" id="GO:0016020">
    <property type="term" value="C:membrane"/>
    <property type="evidence" value="ECO:0007669"/>
    <property type="project" value="UniProtKB-SubCell"/>
</dbReference>
<evidence type="ECO:0000256" key="1">
    <source>
        <dbReference type="ARBA" id="ARBA00004141"/>
    </source>
</evidence>
<dbReference type="Proteomes" id="UP000267251">
    <property type="component" value="Unassembled WGS sequence"/>
</dbReference>
<gene>
    <name evidence="6" type="ORF">BJ684DRAFT_4372</name>
</gene>
<sequence>RTLRRVTFGGLRSAVALSDVLTADILTSFAKVFGDLAVTVCHIFFLSSSGLSSPGDVLGDLGTCANNLFGPILTALPYGFRLRQCLAEYSQTNDPTARSRHLANAVKYASAFPVIFLSAAQHLRNTQHVSGFVFVAINSVYSFWWDVKVDWALSFSASPTPAPIFASPSSSLLRPNLHFREPMIYYAAVLFDLLLRLTWSLKLSPHLRLDQLTAGGFIMEALEIFRRWVWVYFRLEREW</sequence>
<reference evidence="7" key="1">
    <citation type="journal article" date="2018" name="Nat. Microbiol.">
        <title>Leveraging single-cell genomics to expand the fungal tree of life.</title>
        <authorList>
            <person name="Ahrendt S.R."/>
            <person name="Quandt C.A."/>
            <person name="Ciobanu D."/>
            <person name="Clum A."/>
            <person name="Salamov A."/>
            <person name="Andreopoulos B."/>
            <person name="Cheng J.F."/>
            <person name="Woyke T."/>
            <person name="Pelin A."/>
            <person name="Henrissat B."/>
            <person name="Reynolds N.K."/>
            <person name="Benny G.L."/>
            <person name="Smith M.E."/>
            <person name="James T.Y."/>
            <person name="Grigoriev I.V."/>
        </authorList>
    </citation>
    <scope>NUCLEOTIDE SEQUENCE [LARGE SCALE GENOMIC DNA]</scope>
</reference>
<keyword evidence="7" id="KW-1185">Reference proteome</keyword>
<feature type="non-terminal residue" evidence="6">
    <location>
        <position position="1"/>
    </location>
</feature>
<protein>
    <submittedName>
        <fullName evidence="6">EXS family-domain-containing protein</fullName>
    </submittedName>
</protein>
<keyword evidence="4" id="KW-0472">Membrane</keyword>
<dbReference type="OrthoDB" id="2159384at2759"/>
<keyword evidence="3" id="KW-1133">Transmembrane helix</keyword>
<evidence type="ECO:0000313" key="6">
    <source>
        <dbReference type="EMBL" id="RKP11903.1"/>
    </source>
</evidence>
<comment type="subcellular location">
    <subcellularLocation>
        <location evidence="1">Membrane</location>
        <topology evidence="1">Multi-pass membrane protein</topology>
    </subcellularLocation>
</comment>
<keyword evidence="2" id="KW-0812">Transmembrane</keyword>
<organism evidence="6 7">
    <name type="scientific">Piptocephalis cylindrospora</name>
    <dbReference type="NCBI Taxonomy" id="1907219"/>
    <lineage>
        <taxon>Eukaryota</taxon>
        <taxon>Fungi</taxon>
        <taxon>Fungi incertae sedis</taxon>
        <taxon>Zoopagomycota</taxon>
        <taxon>Zoopagomycotina</taxon>
        <taxon>Zoopagomycetes</taxon>
        <taxon>Zoopagales</taxon>
        <taxon>Piptocephalidaceae</taxon>
        <taxon>Piptocephalis</taxon>
    </lineage>
</organism>
<evidence type="ECO:0000256" key="3">
    <source>
        <dbReference type="ARBA" id="ARBA00022989"/>
    </source>
</evidence>
<dbReference type="GO" id="GO:0005737">
    <property type="term" value="C:cytoplasm"/>
    <property type="evidence" value="ECO:0007669"/>
    <property type="project" value="TreeGrafter"/>
</dbReference>
<evidence type="ECO:0000259" key="5">
    <source>
        <dbReference type="PROSITE" id="PS51380"/>
    </source>
</evidence>